<keyword evidence="3" id="KW-0418">Kinase</keyword>
<evidence type="ECO:0000256" key="1">
    <source>
        <dbReference type="ARBA" id="ARBA00038454"/>
    </source>
</evidence>
<dbReference type="GO" id="GO:0033745">
    <property type="term" value="F:L-methionine-(R)-S-oxide reductase activity"/>
    <property type="evidence" value="ECO:0007669"/>
    <property type="project" value="UniProtKB-EC"/>
</dbReference>
<organism evidence="3 5">
    <name type="scientific">Limosilactobacillus mucosae</name>
    <name type="common">Lactobacillus mucosae</name>
    <dbReference type="NCBI Taxonomy" id="97478"/>
    <lineage>
        <taxon>Bacteria</taxon>
        <taxon>Bacillati</taxon>
        <taxon>Bacillota</taxon>
        <taxon>Bacilli</taxon>
        <taxon>Lactobacillales</taxon>
        <taxon>Lactobacillaceae</taxon>
        <taxon>Limosilactobacillus</taxon>
    </lineage>
</organism>
<dbReference type="PANTHER" id="PTHR21021:SF15">
    <property type="entry name" value="FREE METHIONINE-R-SULFOXIDE REDUCTASE"/>
    <property type="match status" value="1"/>
</dbReference>
<dbReference type="EMBL" id="JROC01000031">
    <property type="protein sequence ID" value="KGL66903.1"/>
    <property type="molecule type" value="Genomic_DNA"/>
</dbReference>
<sequence length="151" mass="16522">MPNFKLINTQLAALLENETNLIANLANASALLNDSVDQLNWTGFYLYDPKENELVLGPFQGHPACMHIAMNKGVCGQSAAQRQALAVDDVTKFPGYISCDAAARSELVIPLIKDQQLLGVLDLDAPVEKRFDAKLQAGIQSFVDELIKHLD</sequence>
<dbReference type="InterPro" id="IPR003018">
    <property type="entry name" value="GAF"/>
</dbReference>
<dbReference type="EC" id="1.8.4.14" evidence="4"/>
<evidence type="ECO:0000313" key="5">
    <source>
        <dbReference type="Proteomes" id="UP000030001"/>
    </source>
</evidence>
<dbReference type="Gene3D" id="3.30.450.40">
    <property type="match status" value="1"/>
</dbReference>
<dbReference type="Proteomes" id="UP000030001">
    <property type="component" value="Unassembled WGS sequence"/>
</dbReference>
<comment type="similarity">
    <text evidence="1">Belongs to the free Met sulfoxide reductase family.</text>
</comment>
<keyword evidence="4" id="KW-0560">Oxidoreductase</keyword>
<dbReference type="AlphaFoldDB" id="A0A099YDC7"/>
<evidence type="ECO:0000259" key="2">
    <source>
        <dbReference type="Pfam" id="PF13185"/>
    </source>
</evidence>
<dbReference type="FunFam" id="3.30.450.40:FF:000008">
    <property type="entry name" value="GAF domain-containing proteins"/>
    <property type="match status" value="1"/>
</dbReference>
<dbReference type="InterPro" id="IPR029016">
    <property type="entry name" value="GAF-like_dom_sf"/>
</dbReference>
<feature type="domain" description="GAF" evidence="2">
    <location>
        <begin position="42"/>
        <end position="142"/>
    </location>
</feature>
<dbReference type="Proteomes" id="UP000365705">
    <property type="component" value="Unassembled WGS sequence"/>
</dbReference>
<dbReference type="RefSeq" id="WP_033934418.1">
    <property type="nucleotide sequence ID" value="NZ_CABFNH010000015.1"/>
</dbReference>
<reference evidence="4 6" key="2">
    <citation type="submission" date="2019-06" db="EMBL/GenBank/DDBJ databases">
        <authorList>
            <person name="Rodrigo-Torres L."/>
            <person name="Arahal R. D."/>
            <person name="Lucena T."/>
        </authorList>
    </citation>
    <scope>NUCLEOTIDE SEQUENCE [LARGE SCALE GENOMIC DNA]</scope>
    <source>
        <strain evidence="4 6">INIA P508</strain>
    </source>
</reference>
<protein>
    <submittedName>
        <fullName evidence="4">Free methionine-R-sulfoxide reductase</fullName>
        <ecNumber evidence="4">1.8.4.14</ecNumber>
    </submittedName>
    <submittedName>
        <fullName evidence="3">Histidine kinase</fullName>
    </submittedName>
</protein>
<dbReference type="EMBL" id="CABFNH010000015">
    <property type="protein sequence ID" value="VTZ90598.1"/>
    <property type="molecule type" value="Genomic_DNA"/>
</dbReference>
<dbReference type="PANTHER" id="PTHR21021">
    <property type="entry name" value="GAF/PUTATIVE CYTOSKELETAL PROTEIN"/>
    <property type="match status" value="1"/>
</dbReference>
<evidence type="ECO:0000313" key="4">
    <source>
        <dbReference type="EMBL" id="VTZ90598.1"/>
    </source>
</evidence>
<proteinExistence type="inferred from homology"/>
<keyword evidence="3" id="KW-0808">Transferase</keyword>
<dbReference type="SUPFAM" id="SSF55781">
    <property type="entry name" value="GAF domain-like"/>
    <property type="match status" value="1"/>
</dbReference>
<evidence type="ECO:0000313" key="6">
    <source>
        <dbReference type="Proteomes" id="UP000365705"/>
    </source>
</evidence>
<evidence type="ECO:0000313" key="3">
    <source>
        <dbReference type="EMBL" id="KGL66903.1"/>
    </source>
</evidence>
<dbReference type="InterPro" id="IPR051330">
    <property type="entry name" value="Phosphatase_reg/MetRdx"/>
</dbReference>
<reference evidence="3 5" key="1">
    <citation type="submission" date="2014-09" db="EMBL/GenBank/DDBJ databases">
        <title>Lactobacillus mucosae CRL573 Genome Sequencing.</title>
        <authorList>
            <person name="Bleckwedel J."/>
            <person name="Teran L.C."/>
            <person name="Bonacina J."/>
            <person name="Saavedra L."/>
            <person name="Mozzi F.B."/>
            <person name="Raya R.R."/>
        </authorList>
    </citation>
    <scope>NUCLEOTIDE SEQUENCE [LARGE SCALE GENOMIC DNA]</scope>
    <source>
        <strain evidence="3 5">CRL573</strain>
    </source>
</reference>
<name>A0A099YDC7_LIMMU</name>
<accession>A0A099YDC7</accession>
<dbReference type="GO" id="GO:0016301">
    <property type="term" value="F:kinase activity"/>
    <property type="evidence" value="ECO:0007669"/>
    <property type="project" value="UniProtKB-KW"/>
</dbReference>
<dbReference type="Pfam" id="PF13185">
    <property type="entry name" value="GAF_2"/>
    <property type="match status" value="1"/>
</dbReference>
<gene>
    <name evidence="4" type="primary">msrC</name>
    <name evidence="4" type="ORF">LMUP508_01221</name>
    <name evidence="3" type="ORF">LX03_05290</name>
</gene>
<dbReference type="GO" id="GO:0005829">
    <property type="term" value="C:cytosol"/>
    <property type="evidence" value="ECO:0007669"/>
    <property type="project" value="TreeGrafter"/>
</dbReference>